<evidence type="ECO:0000256" key="5">
    <source>
        <dbReference type="SAM" id="Phobius"/>
    </source>
</evidence>
<proteinExistence type="predicted"/>
<dbReference type="InterPro" id="IPR003594">
    <property type="entry name" value="HATPase_dom"/>
</dbReference>
<evidence type="ECO:0000256" key="1">
    <source>
        <dbReference type="ARBA" id="ARBA00000085"/>
    </source>
</evidence>
<dbReference type="InterPro" id="IPR036890">
    <property type="entry name" value="HATPase_C_sf"/>
</dbReference>
<dbReference type="CDD" id="cd00082">
    <property type="entry name" value="HisKA"/>
    <property type="match status" value="1"/>
</dbReference>
<dbReference type="InterPro" id="IPR036097">
    <property type="entry name" value="HisK_dim/P_sf"/>
</dbReference>
<comment type="caution">
    <text evidence="7">The sequence shown here is derived from an EMBL/GenBank/DDBJ whole genome shotgun (WGS) entry which is preliminary data.</text>
</comment>
<feature type="domain" description="Histidine kinase" evidence="6">
    <location>
        <begin position="344"/>
        <end position="575"/>
    </location>
</feature>
<keyword evidence="3" id="KW-0597">Phosphoprotein</keyword>
<dbReference type="SMART" id="SM00387">
    <property type="entry name" value="HATPase_c"/>
    <property type="match status" value="1"/>
</dbReference>
<gene>
    <name evidence="7" type="ORF">GCM10009114_14160</name>
</gene>
<evidence type="ECO:0000313" key="7">
    <source>
        <dbReference type="EMBL" id="GAA0855380.1"/>
    </source>
</evidence>
<accession>A0ABP3WRN2</accession>
<dbReference type="Pfam" id="PF02518">
    <property type="entry name" value="HATPase_c"/>
    <property type="match status" value="1"/>
</dbReference>
<sequence length="580" mass="65148">MAKVKTGLSKKLLVRVLSVYFILTLIVTVGQILTEYLNAKNHIQSELQTLKNTFSVSLTRAIWELNNPQAESIAEGLMELPIIEGVQIRDENGLHIADKGETSVQPPEMYTTGVMQDHPGGAFGYSFPLIFEFSGRTSHVGDVTLYSSASIIFSRIEVGVFFLIGNAIIKTAFLVFLFLNAFRQMLTDPLEELTQQISEFDVDRPESSKLHLHIEDDNELKLLQVSYNELIDDLIDYKQKLRIARNELTDANRRLDDQNILLEQEVAKKTASLSKIMLDLEQQKDELIVNQRELRQENENRQYIEDELRKRNRELAESMETVKMAKDQLVESERMASLGGLVAGIAHDVNTPLGVGVTAASFLQERLRNLHTAYEDKSLTGKTMNTFLDEANQTTELLLSNLHRASELISSFKQVAVDQTSEAIREVDLKLYLQEVIQSLAPSFKKSTHNISINCPDNLVVKCAPGALAQIFTNMIMNSLIHGFDNKENGQISIDIALNNNEVVVNYSDDGKGLSKENLERHFDAFYTTKRGKGGSGLGTHIMYNLVTQTLKGSILAQSEEGEGLSYEIRFPLSEPKVFL</sequence>
<evidence type="ECO:0000256" key="4">
    <source>
        <dbReference type="SAM" id="Coils"/>
    </source>
</evidence>
<comment type="catalytic activity">
    <reaction evidence="1">
        <text>ATP + protein L-histidine = ADP + protein N-phospho-L-histidine.</text>
        <dbReference type="EC" id="2.7.13.3"/>
    </reaction>
</comment>
<reference evidence="8" key="1">
    <citation type="journal article" date="2019" name="Int. J. Syst. Evol. Microbiol.">
        <title>The Global Catalogue of Microorganisms (GCM) 10K type strain sequencing project: providing services to taxonomists for standard genome sequencing and annotation.</title>
        <authorList>
            <consortium name="The Broad Institute Genomics Platform"/>
            <consortium name="The Broad Institute Genome Sequencing Center for Infectious Disease"/>
            <person name="Wu L."/>
            <person name="Ma J."/>
        </authorList>
    </citation>
    <scope>NUCLEOTIDE SEQUENCE [LARGE SCALE GENOMIC DNA]</scope>
    <source>
        <strain evidence="8">JCM 15896</strain>
    </source>
</reference>
<keyword evidence="4" id="KW-0175">Coiled coil</keyword>
<dbReference type="PRINTS" id="PR00344">
    <property type="entry name" value="BCTRLSENSOR"/>
</dbReference>
<evidence type="ECO:0000256" key="2">
    <source>
        <dbReference type="ARBA" id="ARBA00012438"/>
    </source>
</evidence>
<dbReference type="EMBL" id="BAAAFD010000003">
    <property type="protein sequence ID" value="GAA0855380.1"/>
    <property type="molecule type" value="Genomic_DNA"/>
</dbReference>
<dbReference type="PANTHER" id="PTHR43065">
    <property type="entry name" value="SENSOR HISTIDINE KINASE"/>
    <property type="match status" value="1"/>
</dbReference>
<feature type="coiled-coil region" evidence="4">
    <location>
        <begin position="227"/>
        <end position="314"/>
    </location>
</feature>
<protein>
    <recommendedName>
        <fullName evidence="2">histidine kinase</fullName>
        <ecNumber evidence="2">2.7.13.3</ecNumber>
    </recommendedName>
</protein>
<dbReference type="InterPro" id="IPR004358">
    <property type="entry name" value="Sig_transdc_His_kin-like_C"/>
</dbReference>
<dbReference type="SUPFAM" id="SSF55874">
    <property type="entry name" value="ATPase domain of HSP90 chaperone/DNA topoisomerase II/histidine kinase"/>
    <property type="match status" value="1"/>
</dbReference>
<dbReference type="Proteomes" id="UP001500359">
    <property type="component" value="Unassembled WGS sequence"/>
</dbReference>
<dbReference type="Gene3D" id="3.30.565.10">
    <property type="entry name" value="Histidine kinase-like ATPase, C-terminal domain"/>
    <property type="match status" value="1"/>
</dbReference>
<evidence type="ECO:0000256" key="3">
    <source>
        <dbReference type="ARBA" id="ARBA00022553"/>
    </source>
</evidence>
<feature type="transmembrane region" description="Helical" evidence="5">
    <location>
        <begin position="12"/>
        <end position="33"/>
    </location>
</feature>
<dbReference type="SUPFAM" id="SSF47384">
    <property type="entry name" value="Homodimeric domain of signal transducing histidine kinase"/>
    <property type="match status" value="1"/>
</dbReference>
<keyword evidence="5" id="KW-0472">Membrane</keyword>
<dbReference type="EC" id="2.7.13.3" evidence="2"/>
<keyword evidence="5" id="KW-1133">Transmembrane helix</keyword>
<dbReference type="RefSeq" id="WP_343858096.1">
    <property type="nucleotide sequence ID" value="NZ_BAAAFD010000003.1"/>
</dbReference>
<organism evidence="7 8">
    <name type="scientific">Aliiglaciecola litoralis</name>
    <dbReference type="NCBI Taxonomy" id="582857"/>
    <lineage>
        <taxon>Bacteria</taxon>
        <taxon>Pseudomonadati</taxon>
        <taxon>Pseudomonadota</taxon>
        <taxon>Gammaproteobacteria</taxon>
        <taxon>Alteromonadales</taxon>
        <taxon>Alteromonadaceae</taxon>
        <taxon>Aliiglaciecola</taxon>
    </lineage>
</organism>
<keyword evidence="5" id="KW-0812">Transmembrane</keyword>
<dbReference type="Gene3D" id="1.10.287.130">
    <property type="match status" value="1"/>
</dbReference>
<evidence type="ECO:0000313" key="8">
    <source>
        <dbReference type="Proteomes" id="UP001500359"/>
    </source>
</evidence>
<name>A0ABP3WRN2_9ALTE</name>
<evidence type="ECO:0000259" key="6">
    <source>
        <dbReference type="PROSITE" id="PS50109"/>
    </source>
</evidence>
<dbReference type="PROSITE" id="PS50109">
    <property type="entry name" value="HIS_KIN"/>
    <property type="match status" value="1"/>
</dbReference>
<keyword evidence="8" id="KW-1185">Reference proteome</keyword>
<dbReference type="InterPro" id="IPR005467">
    <property type="entry name" value="His_kinase_dom"/>
</dbReference>
<dbReference type="PANTHER" id="PTHR43065:SF47">
    <property type="match status" value="1"/>
</dbReference>
<dbReference type="InterPro" id="IPR003661">
    <property type="entry name" value="HisK_dim/P_dom"/>
</dbReference>